<gene>
    <name evidence="1" type="ORF">HHL28_01075</name>
</gene>
<reference evidence="1" key="1">
    <citation type="submission" date="2020-04" db="EMBL/GenBank/DDBJ databases">
        <title>A desert anoxygenic phototrophic bacterium fixes CO2 using RubisCO under aerobic conditions.</title>
        <authorList>
            <person name="Tang K."/>
        </authorList>
    </citation>
    <scope>NUCLEOTIDE SEQUENCE [LARGE SCALE GENOMIC DNA]</scope>
    <source>
        <strain evidence="1">MIMtkB3</strain>
    </source>
</reference>
<keyword evidence="2" id="KW-1185">Reference proteome</keyword>
<dbReference type="GO" id="GO:0019825">
    <property type="term" value="F:oxygen binding"/>
    <property type="evidence" value="ECO:0007669"/>
    <property type="project" value="InterPro"/>
</dbReference>
<dbReference type="Gene3D" id="1.10.490.10">
    <property type="entry name" value="Globins"/>
    <property type="match status" value="1"/>
</dbReference>
<dbReference type="EMBL" id="CP051775">
    <property type="protein sequence ID" value="QJE71888.1"/>
    <property type="molecule type" value="Genomic_DNA"/>
</dbReference>
<dbReference type="InterPro" id="IPR012292">
    <property type="entry name" value="Globin/Proto"/>
</dbReference>
<organism evidence="1 2">
    <name type="scientific">Aerophototrophica crusticola</name>
    <dbReference type="NCBI Taxonomy" id="1709002"/>
    <lineage>
        <taxon>Bacteria</taxon>
        <taxon>Pseudomonadati</taxon>
        <taxon>Pseudomonadota</taxon>
        <taxon>Alphaproteobacteria</taxon>
        <taxon>Rhodospirillales</taxon>
        <taxon>Rhodospirillaceae</taxon>
        <taxon>Aerophototrophica</taxon>
    </lineage>
</organism>
<proteinExistence type="predicted"/>
<accession>A0A858R3C9</accession>
<sequence length="132" mass="14710">MTERFETIDDESIADLVIAFYDKARYDPLLGPVFEQAVGTDDEAWKHHLLKVHAFWSSVMLATGRYGGRPMQAHAMLPGLGPDHFRRWLALFAETAASLYVPEAAAQFQEKAERMAAALMQGIAMAREQGLA</sequence>
<dbReference type="Proteomes" id="UP000501891">
    <property type="component" value="Chromosome"/>
</dbReference>
<dbReference type="InterPro" id="IPR009050">
    <property type="entry name" value="Globin-like_sf"/>
</dbReference>
<dbReference type="CDD" id="cd08916">
    <property type="entry name" value="TrHb3_P"/>
    <property type="match status" value="1"/>
</dbReference>
<evidence type="ECO:0000313" key="1">
    <source>
        <dbReference type="EMBL" id="QJE71888.1"/>
    </source>
</evidence>
<dbReference type="GO" id="GO:0020037">
    <property type="term" value="F:heme binding"/>
    <property type="evidence" value="ECO:0007669"/>
    <property type="project" value="InterPro"/>
</dbReference>
<dbReference type="AlphaFoldDB" id="A0A858R3C9"/>
<protein>
    <submittedName>
        <fullName evidence="1">Group III truncated hemoglobin</fullName>
    </submittedName>
</protein>
<name>A0A858R3C9_9PROT</name>
<evidence type="ECO:0000313" key="2">
    <source>
        <dbReference type="Proteomes" id="UP000501891"/>
    </source>
</evidence>
<dbReference type="KEGG" id="acru:HHL28_01075"/>
<dbReference type="SUPFAM" id="SSF46458">
    <property type="entry name" value="Globin-like"/>
    <property type="match status" value="1"/>
</dbReference>